<name>K7FRB2_PELSI</name>
<dbReference type="PANTHER" id="PTHR38493">
    <property type="entry name" value="CHROMOSOME 1 OPEN READING FRAME 167"/>
    <property type="match status" value="1"/>
</dbReference>
<dbReference type="HOGENOM" id="CLU_796835_0_0_1"/>
<dbReference type="GeneTree" id="ENSGT00940000172665"/>
<dbReference type="eggNOG" id="ENOG502S8BN">
    <property type="taxonomic scope" value="Eukaryota"/>
</dbReference>
<dbReference type="InterPro" id="IPR031473">
    <property type="entry name" value="DUF4684"/>
</dbReference>
<evidence type="ECO:0000313" key="1">
    <source>
        <dbReference type="Ensembl" id="ENSPSIP00000010572.1"/>
    </source>
</evidence>
<reference evidence="1" key="3">
    <citation type="submission" date="2025-08" db="UniProtKB">
        <authorList>
            <consortium name="Ensembl"/>
        </authorList>
    </citation>
    <scope>IDENTIFICATION</scope>
</reference>
<dbReference type="Proteomes" id="UP000007267">
    <property type="component" value="Unassembled WGS sequence"/>
</dbReference>
<keyword evidence="2" id="KW-1185">Reference proteome</keyword>
<reference evidence="2" key="1">
    <citation type="submission" date="2011-10" db="EMBL/GenBank/DDBJ databases">
        <authorList>
            <consortium name="Soft-shell Turtle Genome Consortium"/>
        </authorList>
    </citation>
    <scope>NUCLEOTIDE SEQUENCE [LARGE SCALE GENOMIC DNA]</scope>
    <source>
        <strain evidence="2">Daiwa-1</strain>
    </source>
</reference>
<organism evidence="1 2">
    <name type="scientific">Pelodiscus sinensis</name>
    <name type="common">Chinese softshell turtle</name>
    <name type="synonym">Trionyx sinensis</name>
    <dbReference type="NCBI Taxonomy" id="13735"/>
    <lineage>
        <taxon>Eukaryota</taxon>
        <taxon>Metazoa</taxon>
        <taxon>Chordata</taxon>
        <taxon>Craniata</taxon>
        <taxon>Vertebrata</taxon>
        <taxon>Euteleostomi</taxon>
        <taxon>Archelosauria</taxon>
        <taxon>Testudinata</taxon>
        <taxon>Testudines</taxon>
        <taxon>Cryptodira</taxon>
        <taxon>Trionychia</taxon>
        <taxon>Trionychidae</taxon>
        <taxon>Pelodiscus</taxon>
    </lineage>
</organism>
<evidence type="ECO:0008006" key="3">
    <source>
        <dbReference type="Google" id="ProtNLM"/>
    </source>
</evidence>
<reference evidence="2" key="2">
    <citation type="journal article" date="2013" name="Nat. Genet.">
        <title>The draft genomes of soft-shell turtle and green sea turtle yield insights into the development and evolution of the turtle-specific body plan.</title>
        <authorList>
            <person name="Wang Z."/>
            <person name="Pascual-Anaya J."/>
            <person name="Zadissa A."/>
            <person name="Li W."/>
            <person name="Niimura Y."/>
            <person name="Huang Z."/>
            <person name="Li C."/>
            <person name="White S."/>
            <person name="Xiong Z."/>
            <person name="Fang D."/>
            <person name="Wang B."/>
            <person name="Ming Y."/>
            <person name="Chen Y."/>
            <person name="Zheng Y."/>
            <person name="Kuraku S."/>
            <person name="Pignatelli M."/>
            <person name="Herrero J."/>
            <person name="Beal K."/>
            <person name="Nozawa M."/>
            <person name="Li Q."/>
            <person name="Wang J."/>
            <person name="Zhang H."/>
            <person name="Yu L."/>
            <person name="Shigenobu S."/>
            <person name="Wang J."/>
            <person name="Liu J."/>
            <person name="Flicek P."/>
            <person name="Searle S."/>
            <person name="Wang J."/>
            <person name="Kuratani S."/>
            <person name="Yin Y."/>
            <person name="Aken B."/>
            <person name="Zhang G."/>
            <person name="Irie N."/>
        </authorList>
    </citation>
    <scope>NUCLEOTIDE SEQUENCE [LARGE SCALE GENOMIC DNA]</scope>
    <source>
        <strain evidence="2">Daiwa-1</strain>
    </source>
</reference>
<sequence>MKERSSQVLGNRRQLARCFQAWRGYILRKRTAARELYRQQLLRKGLGALQWAVQLRRVQMETAQRRHALAVLAVSFHRWKEAAVKRNESQTSQQEPVTLSQKSPIDLVRLGRSPAVTAPVWSRLAAGSSQEAMWPSRVEADLWRQLHRRQRADELCQRIQAIRDLRRLAAFRLWHLQKELLDKEEARVQEARALLEKKQLQSVFRAWRSRSLETERIWPLLSQIRRELAARCFRAWRQFVERKALCRHSLEHHRARSLRKCFQQWVLMLQRNEADKRTTMNLLILRQRIRRYGSASAFPSACGALQTGLRRWPLGKRGGSLDELYQRMTLQRIFLLWKARLCQQQQAE</sequence>
<dbReference type="PANTHER" id="PTHR38493:SF1">
    <property type="entry name" value="SFI1 SPINDLE BODY DOMAIN-CONTAINING PROTEIN"/>
    <property type="match status" value="1"/>
</dbReference>
<evidence type="ECO:0000313" key="2">
    <source>
        <dbReference type="Proteomes" id="UP000007267"/>
    </source>
</evidence>
<protein>
    <recommendedName>
        <fullName evidence="3">Sfi1 spindle body domain-containing protein</fullName>
    </recommendedName>
</protein>
<dbReference type="EMBL" id="AGCU01118404">
    <property type="status" value="NOT_ANNOTATED_CDS"/>
    <property type="molecule type" value="Genomic_DNA"/>
</dbReference>
<dbReference type="Ensembl" id="ENSPSIT00000010625.1">
    <property type="protein sequence ID" value="ENSPSIP00000010572.1"/>
    <property type="gene ID" value="ENSPSIG00000009580.1"/>
</dbReference>
<accession>K7FRB2</accession>
<reference evidence="1" key="4">
    <citation type="submission" date="2025-09" db="UniProtKB">
        <authorList>
            <consortium name="Ensembl"/>
        </authorList>
    </citation>
    <scope>IDENTIFICATION</scope>
</reference>
<dbReference type="OMA" id="CEPCCER"/>
<proteinExistence type="predicted"/>
<dbReference type="AlphaFoldDB" id="K7FRB2"/>